<sequence length="110" mass="11889">MTCILQGVLMKLRFPSAVLCVATLPACTQTAQVFSTPTQPPSMTERQSKVAIRSATSQPAEDNFYDGTVVNRSTAEVLDGRASPNNESPDNEYIVLVFDSPRGLTAPRLT</sequence>
<evidence type="ECO:0000313" key="2">
    <source>
        <dbReference type="Proteomes" id="UP000244754"/>
    </source>
</evidence>
<dbReference type="AlphaFoldDB" id="A0A2S0WD77"/>
<protein>
    <submittedName>
        <fullName evidence="1">Uncharacterized protein</fullName>
    </submittedName>
</protein>
<dbReference type="Proteomes" id="UP000244754">
    <property type="component" value="Chromosome"/>
</dbReference>
<dbReference type="EMBL" id="CP026948">
    <property type="protein sequence ID" value="AWB83725.1"/>
    <property type="molecule type" value="Genomic_DNA"/>
</dbReference>
<accession>A0A2S0WD77</accession>
<reference evidence="2" key="1">
    <citation type="submission" date="2018-01" db="EMBL/GenBank/DDBJ databases">
        <authorList>
            <person name="Li J."/>
        </authorList>
    </citation>
    <scope>NUCLEOTIDE SEQUENCE [LARGE SCALE GENOMIC DNA]</scope>
    <source>
        <strain evidence="2">2184</strain>
    </source>
</reference>
<name>A0A2S0WD77_9CORY</name>
<keyword evidence="2" id="KW-1185">Reference proteome</keyword>
<dbReference type="KEGG" id="clia:C3E79_03845"/>
<gene>
    <name evidence="1" type="ORF">C3E79_03845</name>
</gene>
<evidence type="ECO:0000313" key="1">
    <source>
        <dbReference type="EMBL" id="AWB83725.1"/>
    </source>
</evidence>
<organism evidence="1 2">
    <name type="scientific">Corynebacterium liangguodongii</name>
    <dbReference type="NCBI Taxonomy" id="2079535"/>
    <lineage>
        <taxon>Bacteria</taxon>
        <taxon>Bacillati</taxon>
        <taxon>Actinomycetota</taxon>
        <taxon>Actinomycetes</taxon>
        <taxon>Mycobacteriales</taxon>
        <taxon>Corynebacteriaceae</taxon>
        <taxon>Corynebacterium</taxon>
    </lineage>
</organism>
<proteinExistence type="predicted"/>